<comment type="pathway">
    <text evidence="4">Cofactor biosynthesis; molybdopterin biosynthesis.</text>
</comment>
<keyword evidence="4" id="KW-0460">Magnesium</keyword>
<dbReference type="Pfam" id="PF03453">
    <property type="entry name" value="MoeA_N"/>
    <property type="match status" value="1"/>
</dbReference>
<dbReference type="PANTHER" id="PTHR10192">
    <property type="entry name" value="MOLYBDOPTERIN BIOSYNTHESIS PROTEIN"/>
    <property type="match status" value="1"/>
</dbReference>
<keyword evidence="4" id="KW-0500">Molybdenum</keyword>
<dbReference type="InterPro" id="IPR036135">
    <property type="entry name" value="MoeA_linker/N_sf"/>
</dbReference>
<dbReference type="Pfam" id="PF00994">
    <property type="entry name" value="MoCF_biosynth"/>
    <property type="match status" value="1"/>
</dbReference>
<keyword evidence="4" id="KW-0479">Metal-binding</keyword>
<comment type="catalytic activity">
    <reaction evidence="3">
        <text>adenylyl-molybdopterin + molybdate = Mo-molybdopterin + AMP + H(+)</text>
        <dbReference type="Rhea" id="RHEA:35047"/>
        <dbReference type="ChEBI" id="CHEBI:15378"/>
        <dbReference type="ChEBI" id="CHEBI:36264"/>
        <dbReference type="ChEBI" id="CHEBI:62727"/>
        <dbReference type="ChEBI" id="CHEBI:71302"/>
        <dbReference type="ChEBI" id="CHEBI:456215"/>
        <dbReference type="EC" id="2.10.1.1"/>
    </reaction>
</comment>
<dbReference type="EMBL" id="CP081295">
    <property type="protein sequence ID" value="QZD88739.1"/>
    <property type="molecule type" value="Genomic_DNA"/>
</dbReference>
<dbReference type="SMART" id="SM00852">
    <property type="entry name" value="MoCF_biosynth"/>
    <property type="match status" value="1"/>
</dbReference>
<evidence type="ECO:0000256" key="4">
    <source>
        <dbReference type="RuleBase" id="RU365090"/>
    </source>
</evidence>
<name>A0ABX8ZM24_9SPHN</name>
<gene>
    <name evidence="6" type="ORF">K3148_07635</name>
</gene>
<dbReference type="InterPro" id="IPR005110">
    <property type="entry name" value="MoeA_linker/N"/>
</dbReference>
<evidence type="ECO:0000313" key="7">
    <source>
        <dbReference type="Proteomes" id="UP000824281"/>
    </source>
</evidence>
<evidence type="ECO:0000259" key="5">
    <source>
        <dbReference type="SMART" id="SM00852"/>
    </source>
</evidence>
<evidence type="ECO:0000256" key="3">
    <source>
        <dbReference type="ARBA" id="ARBA00047317"/>
    </source>
</evidence>
<organism evidence="6 7">
    <name type="scientific">Qipengyuania aurantiaca</name>
    <dbReference type="NCBI Taxonomy" id="2867233"/>
    <lineage>
        <taxon>Bacteria</taxon>
        <taxon>Pseudomonadati</taxon>
        <taxon>Pseudomonadota</taxon>
        <taxon>Alphaproteobacteria</taxon>
        <taxon>Sphingomonadales</taxon>
        <taxon>Erythrobacteraceae</taxon>
        <taxon>Qipengyuania</taxon>
    </lineage>
</organism>
<proteinExistence type="inferred from homology"/>
<comment type="cofactor">
    <cofactor evidence="4">
        <name>Mg(2+)</name>
        <dbReference type="ChEBI" id="CHEBI:18420"/>
    </cofactor>
</comment>
<dbReference type="InterPro" id="IPR036688">
    <property type="entry name" value="MoeA_C_domain_IV_sf"/>
</dbReference>
<dbReference type="SUPFAM" id="SSF53218">
    <property type="entry name" value="Molybdenum cofactor biosynthesis proteins"/>
    <property type="match status" value="1"/>
</dbReference>
<dbReference type="Gene3D" id="3.40.980.10">
    <property type="entry name" value="MoaB/Mog-like domain"/>
    <property type="match status" value="1"/>
</dbReference>
<dbReference type="Gene3D" id="2.170.190.11">
    <property type="entry name" value="Molybdopterin biosynthesis moea protein, domain 3"/>
    <property type="match status" value="1"/>
</dbReference>
<comment type="similarity">
    <text evidence="2 4">Belongs to the MoeA family.</text>
</comment>
<comment type="function">
    <text evidence="1 4">Catalyzes the insertion of molybdate into adenylated molybdopterin with the concomitant release of AMP.</text>
</comment>
<evidence type="ECO:0000313" key="6">
    <source>
        <dbReference type="EMBL" id="QZD88739.1"/>
    </source>
</evidence>
<dbReference type="InterPro" id="IPR036425">
    <property type="entry name" value="MoaB/Mog-like_dom_sf"/>
</dbReference>
<dbReference type="InterPro" id="IPR001453">
    <property type="entry name" value="MoaB/Mog_dom"/>
</dbReference>
<dbReference type="Proteomes" id="UP000824281">
    <property type="component" value="Chromosome"/>
</dbReference>
<dbReference type="Gene3D" id="2.40.340.10">
    <property type="entry name" value="MoeA, C-terminal, domain IV"/>
    <property type="match status" value="1"/>
</dbReference>
<feature type="domain" description="MoaB/Mog" evidence="5">
    <location>
        <begin position="174"/>
        <end position="313"/>
    </location>
</feature>
<keyword evidence="4" id="KW-0501">Molybdenum cofactor biosynthesis</keyword>
<evidence type="ECO:0000256" key="2">
    <source>
        <dbReference type="ARBA" id="ARBA00010763"/>
    </source>
</evidence>
<dbReference type="RefSeq" id="WP_221424254.1">
    <property type="nucleotide sequence ID" value="NZ_CP081295.1"/>
</dbReference>
<evidence type="ECO:0000256" key="1">
    <source>
        <dbReference type="ARBA" id="ARBA00002901"/>
    </source>
</evidence>
<dbReference type="EC" id="2.10.1.1" evidence="4"/>
<dbReference type="Gene3D" id="3.90.105.10">
    <property type="entry name" value="Molybdopterin biosynthesis moea protein, domain 2"/>
    <property type="match status" value="1"/>
</dbReference>
<dbReference type="CDD" id="cd00887">
    <property type="entry name" value="MoeA"/>
    <property type="match status" value="1"/>
</dbReference>
<dbReference type="InterPro" id="IPR038987">
    <property type="entry name" value="MoeA-like"/>
</dbReference>
<reference evidence="6 7" key="1">
    <citation type="submission" date="2021-08" db="EMBL/GenBank/DDBJ databases">
        <title>Comparative Genomics Analysis of the Genus Qipengyuania Reveals Extensive Genetic Diversity and Metabolic Versatility, Including the Description of Fifteen Novel Species.</title>
        <authorList>
            <person name="Liu Y."/>
        </authorList>
    </citation>
    <scope>NUCLEOTIDE SEQUENCE [LARGE SCALE GENOMIC DNA]</scope>
    <source>
        <strain evidence="6 7">1NDH13</strain>
    </source>
</reference>
<accession>A0ABX8ZM24</accession>
<keyword evidence="7" id="KW-1185">Reference proteome</keyword>
<dbReference type="SUPFAM" id="SSF63867">
    <property type="entry name" value="MoeA C-terminal domain-like"/>
    <property type="match status" value="1"/>
</dbReference>
<sequence length="394" mass="41207">MIGFDEALAILARSVTALDSEIVPLDQVAGRFIAQDLQARYDAPRCDVSVMDGYAVRANSAGQDRPLQLTSESRPGAPFAGHVAESNAVRIFTGAPVPKGADIVIMQEYAQASGDTVRFSEGWGPARHIRRKGSDFREGERLLAAGARLTPQAIIAAAAADRAELDVAHRPRLALIATGDELVPPGEAHRQPLAQPDTASHAVAALASRMGAELVLHVRGRDDREALATLAAQALEVADCVVVTGGASVGDHDHARPMFAETGMELLFSRIAIKPGKPVWFGKAGSKPVLGLPGNPGSALVTARLFLQPLLAAMQGGDPMAQIATMPLRLGADLEANGSRETFFRASATPQGLVPVSNQVSGAQAVLAEASWLIRRPPHAPAASAGCLVEALPL</sequence>
<dbReference type="SUPFAM" id="SSF63882">
    <property type="entry name" value="MoeA N-terminal region -like"/>
    <property type="match status" value="1"/>
</dbReference>
<protein>
    <recommendedName>
        <fullName evidence="4">Molybdopterin molybdenumtransferase</fullName>
        <ecNumber evidence="4">2.10.1.1</ecNumber>
    </recommendedName>
</protein>
<keyword evidence="4" id="KW-0808">Transferase</keyword>
<dbReference type="PANTHER" id="PTHR10192:SF5">
    <property type="entry name" value="GEPHYRIN"/>
    <property type="match status" value="1"/>
</dbReference>